<dbReference type="EMBL" id="NRSZ01000072">
    <property type="protein sequence ID" value="PNY29685.1"/>
    <property type="molecule type" value="Genomic_DNA"/>
</dbReference>
<evidence type="ECO:0000256" key="4">
    <source>
        <dbReference type="ARBA" id="ARBA00023136"/>
    </source>
</evidence>
<dbReference type="OrthoDB" id="288203at2759"/>
<dbReference type="Proteomes" id="UP000236621">
    <property type="component" value="Unassembled WGS sequence"/>
</dbReference>
<feature type="transmembrane region" description="Helical" evidence="5">
    <location>
        <begin position="441"/>
        <end position="465"/>
    </location>
</feature>
<gene>
    <name evidence="7" type="ORF">TCAP_00398</name>
</gene>
<evidence type="ECO:0000256" key="3">
    <source>
        <dbReference type="ARBA" id="ARBA00022989"/>
    </source>
</evidence>
<feature type="transmembrane region" description="Helical" evidence="5">
    <location>
        <begin position="142"/>
        <end position="164"/>
    </location>
</feature>
<dbReference type="PANTHER" id="PTHR11814">
    <property type="entry name" value="SULFATE TRANSPORTER"/>
    <property type="match status" value="1"/>
</dbReference>
<evidence type="ECO:0000256" key="1">
    <source>
        <dbReference type="ARBA" id="ARBA00004141"/>
    </source>
</evidence>
<dbReference type="Pfam" id="PF00916">
    <property type="entry name" value="Sulfate_transp"/>
    <property type="match status" value="1"/>
</dbReference>
<dbReference type="AlphaFoldDB" id="A0A2K3QQ79"/>
<dbReference type="PROSITE" id="PS50801">
    <property type="entry name" value="STAS"/>
    <property type="match status" value="1"/>
</dbReference>
<name>A0A2K3QQ79_9HYPO</name>
<dbReference type="InterPro" id="IPR011547">
    <property type="entry name" value="SLC26A/SulP_dom"/>
</dbReference>
<feature type="transmembrane region" description="Helical" evidence="5">
    <location>
        <begin position="247"/>
        <end position="270"/>
    </location>
</feature>
<dbReference type="GO" id="GO:0055085">
    <property type="term" value="P:transmembrane transport"/>
    <property type="evidence" value="ECO:0007669"/>
    <property type="project" value="InterPro"/>
</dbReference>
<sequence length="678" mass="74739">MKRLGAAKESVARAYRTDPNINRAKSWAGPGRRRIPSATAEYLAEKLPILQWLPRYDYRWMLQDALAGITVGVMLIPQGLAYAKIATIPVEHGLYASWLPPAVYFFLGTSKELSAGPTSILGLLTAEAVADLEKEGYQPAQVASAMAFLVGILALAVGLLKLGFLLDFVSGPVLTGWISAVALVIGLGQIGSLVGLQTGASTAQIIRDVLGHLGSIKPPTLAIGFTGIASLYAFETIGRKWGNKSEWLRFACAGRAVIVLALYTLLSYLVNKDYKKSDDYKWEVAMVDTHGLLPPRAHDANLLGKVFGRCVAPFIAMSVEHLGVGKAFGLRNNYSIDKSQELFYLGVENIANSFFGALTTGGAMSRTAVNSDCRVRSPLNFVFTAGWIVLTLYELAPALYWIPKATLSAIIIMAVIHLISSPRLFYRYWRMSFIDFVASMLGFWVTLFTSTEIGLATAVGFNIAYTLLRLAFPRWIGLSHAETENSRRSMSKNRPADRDVDVPTEAYLVRFTDDVLFPNAERIKAAIVESIKVHFEPPSDSAVDGASEERLWNSSTNTRIGRIRQRKGIIPIHGDVSPLRYIVLDFGMVAFIDVTGVLSLLELKMELRRYAGRDLQFRFVNMVGPVRERFDRCGWEFSNPGEPRTGGDDVVCESLETALLHHEGAEKMEPVKEKTLDV</sequence>
<keyword evidence="3 5" id="KW-1133">Transmembrane helix</keyword>
<feature type="domain" description="STAS" evidence="6">
    <location>
        <begin position="496"/>
        <end position="634"/>
    </location>
</feature>
<organism evidence="7 8">
    <name type="scientific">Tolypocladium capitatum</name>
    <dbReference type="NCBI Taxonomy" id="45235"/>
    <lineage>
        <taxon>Eukaryota</taxon>
        <taxon>Fungi</taxon>
        <taxon>Dikarya</taxon>
        <taxon>Ascomycota</taxon>
        <taxon>Pezizomycotina</taxon>
        <taxon>Sordariomycetes</taxon>
        <taxon>Hypocreomycetidae</taxon>
        <taxon>Hypocreales</taxon>
        <taxon>Ophiocordycipitaceae</taxon>
        <taxon>Tolypocladium</taxon>
    </lineage>
</organism>
<protein>
    <submittedName>
        <fullName evidence="7">Sulfate permease</fullName>
    </submittedName>
</protein>
<feature type="transmembrane region" description="Helical" evidence="5">
    <location>
        <begin position="408"/>
        <end position="429"/>
    </location>
</feature>
<dbReference type="NCBIfam" id="TIGR00815">
    <property type="entry name" value="sulP"/>
    <property type="match status" value="1"/>
</dbReference>
<keyword evidence="4 5" id="KW-0472">Membrane</keyword>
<comment type="subcellular location">
    <subcellularLocation>
        <location evidence="1">Membrane</location>
        <topology evidence="1">Multi-pass membrane protein</topology>
    </subcellularLocation>
</comment>
<keyword evidence="2 5" id="KW-0812">Transmembrane</keyword>
<evidence type="ECO:0000256" key="5">
    <source>
        <dbReference type="SAM" id="Phobius"/>
    </source>
</evidence>
<dbReference type="InterPro" id="IPR002645">
    <property type="entry name" value="STAS_dom"/>
</dbReference>
<dbReference type="InterPro" id="IPR036513">
    <property type="entry name" value="STAS_dom_sf"/>
</dbReference>
<feature type="transmembrane region" description="Helical" evidence="5">
    <location>
        <begin position="381"/>
        <end position="402"/>
    </location>
</feature>
<dbReference type="InterPro" id="IPR001902">
    <property type="entry name" value="SLC26A/SulP_fam"/>
</dbReference>
<evidence type="ECO:0000256" key="2">
    <source>
        <dbReference type="ARBA" id="ARBA00022692"/>
    </source>
</evidence>
<evidence type="ECO:0000259" key="6">
    <source>
        <dbReference type="PROSITE" id="PS50801"/>
    </source>
</evidence>
<proteinExistence type="predicted"/>
<comment type="caution">
    <text evidence="7">The sequence shown here is derived from an EMBL/GenBank/DDBJ whole genome shotgun (WGS) entry which is preliminary data.</text>
</comment>
<dbReference type="GO" id="GO:0016020">
    <property type="term" value="C:membrane"/>
    <property type="evidence" value="ECO:0007669"/>
    <property type="project" value="UniProtKB-SubCell"/>
</dbReference>
<feature type="transmembrane region" description="Helical" evidence="5">
    <location>
        <begin position="176"/>
        <end position="196"/>
    </location>
</feature>
<evidence type="ECO:0000313" key="8">
    <source>
        <dbReference type="Proteomes" id="UP000236621"/>
    </source>
</evidence>
<evidence type="ECO:0000313" key="7">
    <source>
        <dbReference type="EMBL" id="PNY29685.1"/>
    </source>
</evidence>
<accession>A0A2K3QQ79</accession>
<dbReference type="STRING" id="45235.A0A2K3QQ79"/>
<feature type="transmembrane region" description="Helical" evidence="5">
    <location>
        <begin position="216"/>
        <end position="235"/>
    </location>
</feature>
<keyword evidence="8" id="KW-1185">Reference proteome</keyword>
<dbReference type="SUPFAM" id="SSF52091">
    <property type="entry name" value="SpoIIaa-like"/>
    <property type="match status" value="1"/>
</dbReference>
<dbReference type="Pfam" id="PF01740">
    <property type="entry name" value="STAS"/>
    <property type="match status" value="1"/>
</dbReference>
<dbReference type="CDD" id="cd07042">
    <property type="entry name" value="STAS_SulP_like_sulfate_transporter"/>
    <property type="match status" value="1"/>
</dbReference>
<dbReference type="Gene3D" id="3.30.750.24">
    <property type="entry name" value="STAS domain"/>
    <property type="match status" value="1"/>
</dbReference>
<reference evidence="7 8" key="1">
    <citation type="submission" date="2017-08" db="EMBL/GenBank/DDBJ databases">
        <title>Harnessing the power of phylogenomics to disentangle the directionality and signatures of interkingdom host jumping in the parasitic fungal genus Tolypocladium.</title>
        <authorList>
            <person name="Quandt C.A."/>
            <person name="Patterson W."/>
            <person name="Spatafora J.W."/>
        </authorList>
    </citation>
    <scope>NUCLEOTIDE SEQUENCE [LARGE SCALE GENOMIC DNA]</scope>
    <source>
        <strain evidence="7 8">CBS 113982</strain>
    </source>
</reference>